<keyword evidence="1" id="KW-0732">Signal</keyword>
<dbReference type="STRING" id="1437059.A6A05_00075"/>
<evidence type="ECO:0008006" key="4">
    <source>
        <dbReference type="Google" id="ProtNLM"/>
    </source>
</evidence>
<name>A0A178MVY7_9PROT</name>
<dbReference type="RefSeq" id="WP_068498002.1">
    <property type="nucleotide sequence ID" value="NZ_LWQU01000104.1"/>
</dbReference>
<organism evidence="2 3">
    <name type="scientific">Magnetospirillum moscoviense</name>
    <dbReference type="NCBI Taxonomy" id="1437059"/>
    <lineage>
        <taxon>Bacteria</taxon>
        <taxon>Pseudomonadati</taxon>
        <taxon>Pseudomonadota</taxon>
        <taxon>Alphaproteobacteria</taxon>
        <taxon>Rhodospirillales</taxon>
        <taxon>Rhodospirillaceae</taxon>
        <taxon>Magnetospirillum</taxon>
    </lineage>
</organism>
<keyword evidence="3" id="KW-1185">Reference proteome</keyword>
<sequence length="308" mass="33159">MQISSPAGYLRIALSVAAAACAAAAALTATVDPFGRLGRAPWGLYASSERDAKPHLARLGGHDALIIGSSKTAIIDPAMLPPPWRFLNASFASAVPEEIAEFLDGYVGQTRLVLIGLDFYMMNERGFPASRGAFAAREGQAVASYLLSGPAAVASLDTLWRAAVKGEPPGVAVPAGNRVKAADAPGARIDDQATLAMLRARHYHDVRYAEWRLAHLAETVQRLQARGVTVKVFINPLAPVILELLRSLPAWPDFLRFRADVARYFPGSKDLSWSDLSDRSGFYAADPFHYKPEIGRRLVAAILDEAAP</sequence>
<protein>
    <recommendedName>
        <fullName evidence="4">SGNH hydrolase-type esterase domain-containing protein</fullName>
    </recommendedName>
</protein>
<gene>
    <name evidence="2" type="ORF">A6A05_00075</name>
</gene>
<feature type="signal peptide" evidence="1">
    <location>
        <begin position="1"/>
        <end position="25"/>
    </location>
</feature>
<reference evidence="2 3" key="1">
    <citation type="submission" date="2016-04" db="EMBL/GenBank/DDBJ databases">
        <title>Draft genome sequence of freshwater magnetotactic bacteria Magnetospirillum marisnigri SP-1 and Magnetospirillum moscoviense BB-1.</title>
        <authorList>
            <person name="Koziaeva V."/>
            <person name="Dziuba M.V."/>
            <person name="Ivanov T.M."/>
            <person name="Kuznetsov B."/>
            <person name="Grouzdev D.S."/>
        </authorList>
    </citation>
    <scope>NUCLEOTIDE SEQUENCE [LARGE SCALE GENOMIC DNA]</scope>
    <source>
        <strain evidence="2 3">BB-1</strain>
    </source>
</reference>
<feature type="chain" id="PRO_5008092292" description="SGNH hydrolase-type esterase domain-containing protein" evidence="1">
    <location>
        <begin position="26"/>
        <end position="308"/>
    </location>
</feature>
<evidence type="ECO:0000256" key="1">
    <source>
        <dbReference type="SAM" id="SignalP"/>
    </source>
</evidence>
<dbReference type="Proteomes" id="UP000078543">
    <property type="component" value="Unassembled WGS sequence"/>
</dbReference>
<dbReference type="OrthoDB" id="7979413at2"/>
<comment type="caution">
    <text evidence="2">The sequence shown here is derived from an EMBL/GenBank/DDBJ whole genome shotgun (WGS) entry which is preliminary data.</text>
</comment>
<accession>A0A178MVY7</accession>
<proteinExistence type="predicted"/>
<dbReference type="EMBL" id="LWQU01000104">
    <property type="protein sequence ID" value="OAN54992.1"/>
    <property type="molecule type" value="Genomic_DNA"/>
</dbReference>
<evidence type="ECO:0000313" key="2">
    <source>
        <dbReference type="EMBL" id="OAN54992.1"/>
    </source>
</evidence>
<evidence type="ECO:0000313" key="3">
    <source>
        <dbReference type="Proteomes" id="UP000078543"/>
    </source>
</evidence>
<dbReference type="AlphaFoldDB" id="A0A178MVY7"/>